<dbReference type="PATRIC" id="fig|132476.4.peg.1080"/>
<protein>
    <submittedName>
        <fullName evidence="3">Porin</fullName>
    </submittedName>
</protein>
<dbReference type="GO" id="GO:0009279">
    <property type="term" value="C:cell outer membrane"/>
    <property type="evidence" value="ECO:0007669"/>
    <property type="project" value="TreeGrafter"/>
</dbReference>
<keyword evidence="1 2" id="KW-0732">Signal</keyword>
<dbReference type="AlphaFoldDB" id="A0A0F4XMA5"/>
<evidence type="ECO:0000313" key="4">
    <source>
        <dbReference type="Proteomes" id="UP000033662"/>
    </source>
</evidence>
<comment type="caution">
    <text evidence="3">The sequence shown here is derived from an EMBL/GenBank/DDBJ whole genome shotgun (WGS) entry which is preliminary data.</text>
</comment>
<name>A0A0F4XMA5_9PSED</name>
<accession>A0A0F4XMA5</accession>
<feature type="chain" id="PRO_5002481103" evidence="2">
    <location>
        <begin position="22"/>
        <end position="240"/>
    </location>
</feature>
<dbReference type="Pfam" id="PF06178">
    <property type="entry name" value="KdgM"/>
    <property type="match status" value="1"/>
</dbReference>
<dbReference type="PANTHER" id="PTHR38105:SF5">
    <property type="entry name" value="OUTER MEMBRANE PROTEIN"/>
    <property type="match status" value="1"/>
</dbReference>
<gene>
    <name evidence="3" type="ORF">VP02_14885</name>
</gene>
<proteinExistence type="predicted"/>
<reference evidence="3 4" key="1">
    <citation type="submission" date="2015-03" db="EMBL/GenBank/DDBJ databases">
        <title>Pseudomonas fluorescens 1855-344 Genome sequencing and assembly.</title>
        <authorList>
            <person name="Eng W.W.H."/>
            <person name="Gan H.M."/>
            <person name="Savka M.A."/>
        </authorList>
    </citation>
    <scope>NUCLEOTIDE SEQUENCE [LARGE SCALE GENOMIC DNA]</scope>
    <source>
        <strain evidence="3 4">1855-344</strain>
    </source>
</reference>
<dbReference type="InterPro" id="IPR053713">
    <property type="entry name" value="Bact_OM_Channel_sf"/>
</dbReference>
<dbReference type="Proteomes" id="UP000033662">
    <property type="component" value="Unassembled WGS sequence"/>
</dbReference>
<sequence>MKKTLVVLSVASLFTSVVAQADTGYINVRHQYAEKTRMHADRAKFGIRLDNGVGLEGELKYKTAGDRQDVAFDNTVGSGHEFTVNYQHKINDRWTLTPSLALDSDEESTTYKMGLRLGYKITKELSIAGRYRFDSAKLDRDQIDRDVPDNGQDDQKVNRYDVYINYGPQGPWAYEYQLTYFDADYIRYNGGTDDYEQNAVVKYQWDKRWAPFFEVGDIKVNSVDSDRQLRLRVGVKYSFF</sequence>
<evidence type="ECO:0000256" key="2">
    <source>
        <dbReference type="SAM" id="SignalP"/>
    </source>
</evidence>
<feature type="signal peptide" evidence="2">
    <location>
        <begin position="1"/>
        <end position="21"/>
    </location>
</feature>
<dbReference type="OrthoDB" id="5817226at2"/>
<dbReference type="PANTHER" id="PTHR38105">
    <property type="entry name" value="OUTER MEMBRANE PROTEIN-RELATED-RELATED"/>
    <property type="match status" value="1"/>
</dbReference>
<dbReference type="SUPFAM" id="SSF56935">
    <property type="entry name" value="Porins"/>
    <property type="match status" value="1"/>
</dbReference>
<evidence type="ECO:0000256" key="1">
    <source>
        <dbReference type="ARBA" id="ARBA00022729"/>
    </source>
</evidence>
<dbReference type="Gene3D" id="2.40.160.40">
    <property type="entry name" value="monomeric porin ompg"/>
    <property type="match status" value="1"/>
</dbReference>
<evidence type="ECO:0000313" key="3">
    <source>
        <dbReference type="EMBL" id="KKA07079.1"/>
    </source>
</evidence>
<dbReference type="EMBL" id="JZXC01000013">
    <property type="protein sequence ID" value="KKA07079.1"/>
    <property type="molecule type" value="Genomic_DNA"/>
</dbReference>
<dbReference type="InterPro" id="IPR009331">
    <property type="entry name" value="Oligogalacturonate-sp_porin"/>
</dbReference>
<dbReference type="GO" id="GO:0015288">
    <property type="term" value="F:porin activity"/>
    <property type="evidence" value="ECO:0007669"/>
    <property type="project" value="TreeGrafter"/>
</dbReference>
<dbReference type="GO" id="GO:0015772">
    <property type="term" value="P:oligosaccharide transport"/>
    <property type="evidence" value="ECO:0007669"/>
    <property type="project" value="TreeGrafter"/>
</dbReference>
<organism evidence="3 4">
    <name type="scientific">Pseudomonas kilonensis</name>
    <dbReference type="NCBI Taxonomy" id="132476"/>
    <lineage>
        <taxon>Bacteria</taxon>
        <taxon>Pseudomonadati</taxon>
        <taxon>Pseudomonadota</taxon>
        <taxon>Gammaproteobacteria</taxon>
        <taxon>Pseudomonadales</taxon>
        <taxon>Pseudomonadaceae</taxon>
        <taxon>Pseudomonas</taxon>
    </lineage>
</organism>